<dbReference type="InterPro" id="IPR022385">
    <property type="entry name" value="Rhs_assc_core"/>
</dbReference>
<gene>
    <name evidence="4" type="ORF">GCM10009765_10190</name>
</gene>
<reference evidence="5" key="1">
    <citation type="journal article" date="2019" name="Int. J. Syst. Evol. Microbiol.">
        <title>The Global Catalogue of Microorganisms (GCM) 10K type strain sequencing project: providing services to taxonomists for standard genome sequencing and annotation.</title>
        <authorList>
            <consortium name="The Broad Institute Genomics Platform"/>
            <consortium name="The Broad Institute Genome Sequencing Center for Infectious Disease"/>
            <person name="Wu L."/>
            <person name="Ma J."/>
        </authorList>
    </citation>
    <scope>NUCLEOTIDE SEQUENCE [LARGE SCALE GENOMIC DNA]</scope>
    <source>
        <strain evidence="5">JCM 14718</strain>
    </source>
</reference>
<dbReference type="NCBIfam" id="TIGR01643">
    <property type="entry name" value="YD_repeat_2x"/>
    <property type="match status" value="3"/>
</dbReference>
<feature type="compositionally biased region" description="Polar residues" evidence="2">
    <location>
        <begin position="1602"/>
        <end position="1615"/>
    </location>
</feature>
<sequence>MSSHDPAAAANTKPVDPVFQPKKEKSVPVAKVKPKPLPTDPGAQLAVKKTPTVAWPAAATAQAQVATSVVPAAKGSAAARKTLAAQVPATGRAGDLPVWVTAPAAGGKLPAVAGKAAAVDPQVVPSSVRVENLGRKGNALWLRVARTDGVEKAGKVQLQVSYQQFRNAFGGDWASRLQLVGLPACAVANQAQYEAGKAAAVPSGCTPTMLPSHNDGSGVVTADVPVAADGAAPTAFALAAGPSGGAGNFGATSLSPSATWSVGGSSGDFNWQYPMEMPPAIGGPSAKVSLEYSSGGVDGRTSTTNNQPSWVGEGFELTPGGSVERRYASCAQDTTGNNGTKAVGDQCWKTDNATFTLNGKGGELVKDDKTGVWHMKGDDGTTVTRLTGAPNGDDGAAANGSNPGDKGEYWVFTTKDGTKYYFGLNHLPGYDSAPSDTKRETKSTFTLPVFGNNAGEPCNKPAFADSSCMQAYRWNLDYVVDRHNNTMSLFYDTETNNYGRNGTATTVSSYTRAGNISRIDYGQQDGSVFTSPPIGRINFTTGERCIAGSACSFSQPTTYPDSPLDQLCTSTTNCDNKFNPTFFTTKMLTGVTSQVWRGTAFGDVDSWTLTHSFRDPGDGTRAGLWLDAITNAGLVGGAVQIPQISFDSIQLANRVDAAGDGQPAMKWLRVSAVKYGTGGMLAVTYYPPDCKPGDVPSAPDSNARRCMPMKWTPPGETAERTDWFHKYVVQQVAESDLVSGTEPVITQVQYPNPPSWRHDDEDGLVPIGQKTWAQWRGYDLVRTLKGNAGGPQTVSESRYFRGMDGDLKADGSHKSVSITDSTGGTAPDQVALAGTTREQDTLNGAQLVSRTITDPWVSAPTATSVKAWGTTSAYQTQQAGNHQAEGLDGGAVRQSAATNAYDANGVLTAANDLNDVSNPNDDTCTRFEYANNASAGLGELPTRTQKVSVSCDKSFTSAQVLSDTRTFYDGATSASTPPTKGDVTRTDRLSGFNSDGTPTYQTVSTAKYDPQGRATQVTDALNNTTVTAFTPNGTAPVTKTTVTQANGQQAVTELEPAWGKELAITDQGGRRTEATYDPLGRTTDVWLPGRSGASTPAGDPAAKPGKDIAGKAAAADNAAVPNMHYSYQINADAPSVVTSSTLQTDNSIRTTYEMSDGLLRKRQTQEPAPGGGRTLTDVRYDSRGLEVKDDGPYYNDAPPNTDVLNPDESVLPTQKVLTYDLAARPTAEAFRSDGETKWQTNHTYSGDHQTDEPPQGDAPSTKFTNVQGQLTELREFAGSKATGNYDKTNYTYTAAGQLASVVDPSGNRWGFEYDIRGRKVKDVDPDRGQTTYTYNDLDQMTSSTDARGVTLAYTYDSIGRKTGEFNGSPTGTKIAEWKYDTLADGTAAPGSPTSSTRFVDGKAYTTQITGFNPQGKPLGATVTIPDSEGKLAGTYSTTDTYNADGEIASASMPAVAGLAAETLQYGYDSADQPTTLKSDLTTYVTGTQYTPYGEVSLVTLGSTGGKWVQLGYEYEEGTRRLSKVTTDKQTLPRRVNSVDYAYDAGGNITQITDTPSSTSTQPVDTQCFNYDNLRRLTAAWTPSSNDCSTAASQNALGGPAPYSNSYTYDQSGNRKTATQSTPTASTTSTYTYPAPGAPRPHGVTQVNTTGTGMPSGGKTDTYSYDASGNQLTRALAGSGNEGYTWDGDGNLTKVTGADGKSTDFVYDADGNRLLRRDSTGTTLYLGDTEALLKPDGTLAGTRYYKHGSQTVAVRTGGQLYWLGADQNGTSNTAIADTATQAVSRRFFDPFGNNRGTVAPPAWPGQRSFVGGTADPTTGLIHLGAREYDPTIGRFISVDPEADFKDPQTLNGYSYANNNPVTFTDPQGTSWFSDIVSTVKSVAETVVTRVVDTVKTAVQVVTPVINWVKDQVTAAVEAVKTFVQKTVEVVKQVVKTVTKVVKKIVKEVKKVVREVAKVAKKVASAIKQTVKKVGAAIGTAAVAAGKAVAKAATAAAKWAWENREQILYTALDIGLTIAACAGTAGAGCLVRGLLEVAVWTAAASIPLPELPESGSSSSASSGGYNFDGVSQQIDPDRPDPSQWQTGTVQEHGGNSRGMSGADQRAVDKHQDYKYKNHTPAGYDGKMKRFPGGGSKVAKLVGWGLNALDVIFKIGH</sequence>
<evidence type="ECO:0000259" key="3">
    <source>
        <dbReference type="Pfam" id="PF25023"/>
    </source>
</evidence>
<dbReference type="InterPro" id="IPR031325">
    <property type="entry name" value="RHS_repeat"/>
</dbReference>
<evidence type="ECO:0000256" key="1">
    <source>
        <dbReference type="ARBA" id="ARBA00022737"/>
    </source>
</evidence>
<proteinExistence type="predicted"/>
<feature type="region of interest" description="Disordered" evidence="2">
    <location>
        <begin position="1072"/>
        <end position="1107"/>
    </location>
</feature>
<dbReference type="EMBL" id="BAAANY010000003">
    <property type="protein sequence ID" value="GAA1662669.1"/>
    <property type="molecule type" value="Genomic_DNA"/>
</dbReference>
<dbReference type="NCBIfam" id="TIGR03696">
    <property type="entry name" value="Rhs_assc_core"/>
    <property type="match status" value="1"/>
</dbReference>
<dbReference type="InterPro" id="IPR050708">
    <property type="entry name" value="T6SS_VgrG/RHS"/>
</dbReference>
<dbReference type="PANTHER" id="PTHR32305">
    <property type="match status" value="1"/>
</dbReference>
<dbReference type="Pfam" id="PF05593">
    <property type="entry name" value="RHS_repeat"/>
    <property type="match status" value="1"/>
</dbReference>
<dbReference type="InterPro" id="IPR006530">
    <property type="entry name" value="YD"/>
</dbReference>
<evidence type="ECO:0000313" key="4">
    <source>
        <dbReference type="EMBL" id="GAA1662669.1"/>
    </source>
</evidence>
<dbReference type="Gene3D" id="2.180.10.10">
    <property type="entry name" value="RHS repeat-associated core"/>
    <property type="match status" value="2"/>
</dbReference>
<feature type="region of interest" description="Disordered" evidence="2">
    <location>
        <begin position="2049"/>
        <end position="2103"/>
    </location>
</feature>
<organism evidence="4 5">
    <name type="scientific">Fodinicola feengrottensis</name>
    <dbReference type="NCBI Taxonomy" id="435914"/>
    <lineage>
        <taxon>Bacteria</taxon>
        <taxon>Bacillati</taxon>
        <taxon>Actinomycetota</taxon>
        <taxon>Actinomycetes</taxon>
        <taxon>Mycobacteriales</taxon>
        <taxon>Fodinicola</taxon>
    </lineage>
</organism>
<feature type="compositionally biased region" description="Low complexity" evidence="2">
    <location>
        <begin position="2052"/>
        <end position="2062"/>
    </location>
</feature>
<keyword evidence="5" id="KW-1185">Reference proteome</keyword>
<dbReference type="PANTHER" id="PTHR32305:SF17">
    <property type="entry name" value="TRNA NUCLEASE WAPA"/>
    <property type="match status" value="1"/>
</dbReference>
<dbReference type="Pfam" id="PF25023">
    <property type="entry name" value="TEN_YD-shell"/>
    <property type="match status" value="1"/>
</dbReference>
<dbReference type="InterPro" id="IPR056823">
    <property type="entry name" value="TEN-like_YD-shell"/>
</dbReference>
<feature type="region of interest" description="Disordered" evidence="2">
    <location>
        <begin position="1228"/>
        <end position="1261"/>
    </location>
</feature>
<feature type="compositionally biased region" description="Low complexity" evidence="2">
    <location>
        <begin position="1616"/>
        <end position="1634"/>
    </location>
</feature>
<keyword evidence="1" id="KW-0677">Repeat</keyword>
<feature type="region of interest" description="Disordered" evidence="2">
    <location>
        <begin position="1582"/>
        <end position="1643"/>
    </location>
</feature>
<accession>A0ABP4S0M5</accession>
<feature type="compositionally biased region" description="Polar residues" evidence="2">
    <location>
        <begin position="300"/>
        <end position="309"/>
    </location>
</feature>
<evidence type="ECO:0000256" key="2">
    <source>
        <dbReference type="SAM" id="MobiDB-lite"/>
    </source>
</evidence>
<feature type="region of interest" description="Disordered" evidence="2">
    <location>
        <begin position="1"/>
        <end position="45"/>
    </location>
</feature>
<feature type="region of interest" description="Disordered" evidence="2">
    <location>
        <begin position="1153"/>
        <end position="1207"/>
    </location>
</feature>
<name>A0ABP4S0M5_9ACTN</name>
<comment type="caution">
    <text evidence="4">The sequence shown here is derived from an EMBL/GenBank/DDBJ whole genome shotgun (WGS) entry which is preliminary data.</text>
</comment>
<feature type="region of interest" description="Disordered" evidence="2">
    <location>
        <begin position="295"/>
        <end position="314"/>
    </location>
</feature>
<feature type="domain" description="Teneurin-like YD-shell" evidence="3">
    <location>
        <begin position="1604"/>
        <end position="1860"/>
    </location>
</feature>
<protein>
    <submittedName>
        <fullName evidence="4">RHS repeat-associated core domain-containing protein</fullName>
    </submittedName>
</protein>
<dbReference type="Proteomes" id="UP001500618">
    <property type="component" value="Unassembled WGS sequence"/>
</dbReference>
<feature type="compositionally biased region" description="Polar residues" evidence="2">
    <location>
        <begin position="1237"/>
        <end position="1247"/>
    </location>
</feature>
<feature type="compositionally biased region" description="Basic and acidic residues" evidence="2">
    <location>
        <begin position="1176"/>
        <end position="1191"/>
    </location>
</feature>
<evidence type="ECO:0000313" key="5">
    <source>
        <dbReference type="Proteomes" id="UP001500618"/>
    </source>
</evidence>
<feature type="compositionally biased region" description="Polar residues" evidence="2">
    <location>
        <begin position="1582"/>
        <end position="1595"/>
    </location>
</feature>